<evidence type="ECO:0000256" key="9">
    <source>
        <dbReference type="HAMAP-Rule" id="MF_00115"/>
    </source>
</evidence>
<dbReference type="Pfam" id="PF01741">
    <property type="entry name" value="MscL"/>
    <property type="match status" value="1"/>
</dbReference>
<protein>
    <recommendedName>
        <fullName evidence="9">Large-conductance mechanosensitive channel</fullName>
    </recommendedName>
</protein>
<dbReference type="PANTHER" id="PTHR30266:SF2">
    <property type="entry name" value="LARGE-CONDUCTANCE MECHANOSENSITIVE CHANNEL"/>
    <property type="match status" value="1"/>
</dbReference>
<evidence type="ECO:0000256" key="6">
    <source>
        <dbReference type="ARBA" id="ARBA00023065"/>
    </source>
</evidence>
<keyword evidence="4 9" id="KW-0812">Transmembrane</keyword>
<comment type="similarity">
    <text evidence="9">Belongs to the MscL family.</text>
</comment>
<comment type="caution">
    <text evidence="10">The sequence shown here is derived from an EMBL/GenBank/DDBJ whole genome shotgun (WGS) entry which is preliminary data.</text>
</comment>
<comment type="subunit">
    <text evidence="9">Homopentamer.</text>
</comment>
<keyword evidence="5 9" id="KW-1133">Transmembrane helix</keyword>
<reference evidence="10 11" key="1">
    <citation type="journal article" date="2016" name="Nat. Commun.">
        <title>Thousands of microbial genomes shed light on interconnected biogeochemical processes in an aquifer system.</title>
        <authorList>
            <person name="Anantharaman K."/>
            <person name="Brown C.T."/>
            <person name="Hug L.A."/>
            <person name="Sharon I."/>
            <person name="Castelle C.J."/>
            <person name="Probst A.J."/>
            <person name="Thomas B.C."/>
            <person name="Singh A."/>
            <person name="Wilkins M.J."/>
            <person name="Karaoz U."/>
            <person name="Brodie E.L."/>
            <person name="Williams K.H."/>
            <person name="Hubbard S.S."/>
            <person name="Banfield J.F."/>
        </authorList>
    </citation>
    <scope>NUCLEOTIDE SEQUENCE [LARGE SCALE GENOMIC DNA]</scope>
</reference>
<keyword evidence="6 9" id="KW-0406">Ion transport</keyword>
<accession>A0A1G1X092</accession>
<evidence type="ECO:0000256" key="5">
    <source>
        <dbReference type="ARBA" id="ARBA00022989"/>
    </source>
</evidence>
<keyword evidence="7 9" id="KW-0472">Membrane</keyword>
<evidence type="ECO:0000256" key="4">
    <source>
        <dbReference type="ARBA" id="ARBA00022692"/>
    </source>
</evidence>
<feature type="transmembrane region" description="Helical" evidence="9">
    <location>
        <begin position="20"/>
        <end position="47"/>
    </location>
</feature>
<keyword evidence="8 9" id="KW-0407">Ion channel</keyword>
<dbReference type="InterPro" id="IPR036019">
    <property type="entry name" value="MscL_channel"/>
</dbReference>
<dbReference type="PANTHER" id="PTHR30266">
    <property type="entry name" value="MECHANOSENSITIVE CHANNEL MSCL"/>
    <property type="match status" value="1"/>
</dbReference>
<evidence type="ECO:0000256" key="2">
    <source>
        <dbReference type="ARBA" id="ARBA00022448"/>
    </source>
</evidence>
<dbReference type="GO" id="GO:0008381">
    <property type="term" value="F:mechanosensitive monoatomic ion channel activity"/>
    <property type="evidence" value="ECO:0007669"/>
    <property type="project" value="UniProtKB-UniRule"/>
</dbReference>
<evidence type="ECO:0000313" key="11">
    <source>
        <dbReference type="Proteomes" id="UP000177528"/>
    </source>
</evidence>
<comment type="subcellular location">
    <subcellularLocation>
        <location evidence="9">Cell membrane</location>
        <topology evidence="9">Multi-pass membrane protein</topology>
    </subcellularLocation>
    <subcellularLocation>
        <location evidence="1">Membrane</location>
        <topology evidence="1">Multi-pass membrane protein</topology>
    </subcellularLocation>
</comment>
<organism evidence="10 11">
    <name type="scientific">Candidatus Andersenbacteria bacterium RIFCSPHIGHO2_12_FULL_45_11</name>
    <dbReference type="NCBI Taxonomy" id="1797281"/>
    <lineage>
        <taxon>Bacteria</taxon>
        <taxon>Candidatus Anderseniibacteriota</taxon>
    </lineage>
</organism>
<evidence type="ECO:0000256" key="1">
    <source>
        <dbReference type="ARBA" id="ARBA00004141"/>
    </source>
</evidence>
<dbReference type="Gene3D" id="1.10.1200.120">
    <property type="entry name" value="Large-conductance mechanosensitive channel, MscL, domain 1"/>
    <property type="match status" value="1"/>
</dbReference>
<evidence type="ECO:0000313" key="10">
    <source>
        <dbReference type="EMBL" id="OGY33428.1"/>
    </source>
</evidence>
<dbReference type="Proteomes" id="UP000177528">
    <property type="component" value="Unassembled WGS sequence"/>
</dbReference>
<keyword evidence="2 9" id="KW-0813">Transport</keyword>
<dbReference type="GO" id="GO:0005886">
    <property type="term" value="C:plasma membrane"/>
    <property type="evidence" value="ECO:0007669"/>
    <property type="project" value="UniProtKB-SubCell"/>
</dbReference>
<dbReference type="SUPFAM" id="SSF81330">
    <property type="entry name" value="Gated mechanosensitive channel"/>
    <property type="match status" value="1"/>
</dbReference>
<dbReference type="HAMAP" id="MF_00115">
    <property type="entry name" value="MscL"/>
    <property type="match status" value="1"/>
</dbReference>
<feature type="transmembrane region" description="Helical" evidence="9">
    <location>
        <begin position="67"/>
        <end position="91"/>
    </location>
</feature>
<dbReference type="InterPro" id="IPR001185">
    <property type="entry name" value="MS_channel"/>
</dbReference>
<comment type="function">
    <text evidence="9">Channel that opens in response to stretch forces in the membrane lipid bilayer. May participate in the regulation of osmotic pressure changes within the cell.</text>
</comment>
<dbReference type="AlphaFoldDB" id="A0A1G1X092"/>
<sequence>MNEFVDEFKKFALRGNAIDLAVGVVIGAAFTGITNSLVTNIITPLMGLLMGDIDFTHLVIPLRGNVVLQYGVFVQSVIAFLITAVVLFVFVKGMNRVAHLAHLERNKKNTPTATKSPELVVLEEIRDSIKK</sequence>
<dbReference type="NCBIfam" id="TIGR00220">
    <property type="entry name" value="mscL"/>
    <property type="match status" value="1"/>
</dbReference>
<evidence type="ECO:0000256" key="7">
    <source>
        <dbReference type="ARBA" id="ARBA00023136"/>
    </source>
</evidence>
<proteinExistence type="inferred from homology"/>
<dbReference type="EMBL" id="MHHR01000030">
    <property type="protein sequence ID" value="OGY33428.1"/>
    <property type="molecule type" value="Genomic_DNA"/>
</dbReference>
<dbReference type="InterPro" id="IPR037673">
    <property type="entry name" value="MSC/AndL"/>
</dbReference>
<gene>
    <name evidence="9" type="primary">mscL</name>
    <name evidence="10" type="ORF">A3D99_04775</name>
</gene>
<keyword evidence="3 9" id="KW-1003">Cell membrane</keyword>
<evidence type="ECO:0000256" key="8">
    <source>
        <dbReference type="ARBA" id="ARBA00023303"/>
    </source>
</evidence>
<evidence type="ECO:0000256" key="3">
    <source>
        <dbReference type="ARBA" id="ARBA00022475"/>
    </source>
</evidence>
<name>A0A1G1X092_9BACT</name>
<dbReference type="PRINTS" id="PR01264">
    <property type="entry name" value="MECHCHANNEL"/>
</dbReference>